<feature type="transmembrane region" description="Helical" evidence="7">
    <location>
        <begin position="39"/>
        <end position="67"/>
    </location>
</feature>
<keyword evidence="3 7" id="KW-1133">Transmembrane helix</keyword>
<comment type="similarity">
    <text evidence="5">Belongs to the TIM14 family.</text>
</comment>
<evidence type="ECO:0000313" key="9">
    <source>
        <dbReference type="EMBL" id="PWB93229.1"/>
    </source>
</evidence>
<evidence type="ECO:0000256" key="1">
    <source>
        <dbReference type="ARBA" id="ARBA00004167"/>
    </source>
</evidence>
<name>A0A2U1SNN8_METSR</name>
<dbReference type="Gene3D" id="1.10.287.110">
    <property type="entry name" value="DnaJ domain"/>
    <property type="match status" value="1"/>
</dbReference>
<evidence type="ECO:0000256" key="2">
    <source>
        <dbReference type="ARBA" id="ARBA00022692"/>
    </source>
</evidence>
<dbReference type="GO" id="GO:0016020">
    <property type="term" value="C:membrane"/>
    <property type="evidence" value="ECO:0007669"/>
    <property type="project" value="UniProtKB-SubCell"/>
</dbReference>
<feature type="domain" description="J" evidence="8">
    <location>
        <begin position="187"/>
        <end position="240"/>
    </location>
</feature>
<keyword evidence="2 7" id="KW-0812">Transmembrane</keyword>
<keyword evidence="4 7" id="KW-0472">Membrane</keyword>
<protein>
    <submittedName>
        <fullName evidence="9">Molecular chaperone DnaJ</fullName>
    </submittedName>
</protein>
<feature type="region of interest" description="Disordered" evidence="6">
    <location>
        <begin position="159"/>
        <end position="182"/>
    </location>
</feature>
<dbReference type="AlphaFoldDB" id="A0A2U1SNN8"/>
<feature type="compositionally biased region" description="Gly residues" evidence="6">
    <location>
        <begin position="169"/>
        <end position="180"/>
    </location>
</feature>
<comment type="caution">
    <text evidence="9">The sequence shown here is derived from an EMBL/GenBank/DDBJ whole genome shotgun (WGS) entry which is preliminary data.</text>
</comment>
<comment type="subcellular location">
    <subcellularLocation>
        <location evidence="1">Membrane</location>
        <topology evidence="1">Single-pass membrane protein</topology>
    </subcellularLocation>
</comment>
<organism evidence="9 10">
    <name type="scientific">Methylosinus sporium</name>
    <dbReference type="NCBI Taxonomy" id="428"/>
    <lineage>
        <taxon>Bacteria</taxon>
        <taxon>Pseudomonadati</taxon>
        <taxon>Pseudomonadota</taxon>
        <taxon>Alphaproteobacteria</taxon>
        <taxon>Hyphomicrobiales</taxon>
        <taxon>Methylocystaceae</taxon>
        <taxon>Methylosinus</taxon>
    </lineage>
</organism>
<evidence type="ECO:0000256" key="4">
    <source>
        <dbReference type="ARBA" id="ARBA00023136"/>
    </source>
</evidence>
<dbReference type="Pfam" id="PF00226">
    <property type="entry name" value="DnaJ"/>
    <property type="match status" value="1"/>
</dbReference>
<dbReference type="SUPFAM" id="SSF46565">
    <property type="entry name" value="Chaperone J-domain"/>
    <property type="match status" value="1"/>
</dbReference>
<evidence type="ECO:0000259" key="8">
    <source>
        <dbReference type="PROSITE" id="PS50076"/>
    </source>
</evidence>
<sequence length="241" mass="25997">MPVLIGFLALILALYGLRMFTRASPAAMARTIRKGGGAATIALGLFFILRGRIDIGLLLASAGMWLFGAFSRGVKRFGHASAGGGVSRVRSAMIEMELDHASGSIRGTILAGKDEGKRLDALTRSAVMELYRHCRNVDPEGARLLEVYMDRRFAGWRQTGDGRRDAGGADAGGVGPGRRGGTISEDEAYEILGLKKGAARQDIARAHRDLMKKLHPDHGGTTDLAARVNEAKDVLMRRHHH</sequence>
<evidence type="ECO:0000256" key="6">
    <source>
        <dbReference type="SAM" id="MobiDB-lite"/>
    </source>
</evidence>
<evidence type="ECO:0000256" key="5">
    <source>
        <dbReference type="ARBA" id="ARBA00038105"/>
    </source>
</evidence>
<accession>A0A2U1SNN8</accession>
<dbReference type="PANTHER" id="PTHR12763">
    <property type="match status" value="1"/>
</dbReference>
<dbReference type="Proteomes" id="UP000245137">
    <property type="component" value="Unassembled WGS sequence"/>
</dbReference>
<dbReference type="InterPro" id="IPR001623">
    <property type="entry name" value="DnaJ_domain"/>
</dbReference>
<dbReference type="InterPro" id="IPR036869">
    <property type="entry name" value="J_dom_sf"/>
</dbReference>
<evidence type="ECO:0000256" key="3">
    <source>
        <dbReference type="ARBA" id="ARBA00022989"/>
    </source>
</evidence>
<dbReference type="PROSITE" id="PS50076">
    <property type="entry name" value="DNAJ_2"/>
    <property type="match status" value="1"/>
</dbReference>
<reference evidence="9 10" key="1">
    <citation type="journal article" date="2018" name="Appl. Microbiol. Biotechnol.">
        <title>Co-cultivation of the strictly anaerobic methanogen Methanosarcina barkeri with aerobic methanotrophs in an oxygen-limited membrane bioreactor.</title>
        <authorList>
            <person name="In 't Zandt M.H."/>
            <person name="van den Bosch T.J.M."/>
            <person name="Rijkers R."/>
            <person name="van Kessel M.A.H.J."/>
            <person name="Jetten M.S.M."/>
            <person name="Welte C.U."/>
        </authorList>
    </citation>
    <scope>NUCLEOTIDE SEQUENCE [LARGE SCALE GENOMIC DNA]</scope>
    <source>
        <strain evidence="9 10">DSM 17706</strain>
    </source>
</reference>
<gene>
    <name evidence="9" type="ORF">C5689_14135</name>
</gene>
<proteinExistence type="inferred from homology"/>
<dbReference type="RefSeq" id="WP_108917916.1">
    <property type="nucleotide sequence ID" value="NZ_BGJY01000007.1"/>
</dbReference>
<dbReference type="EMBL" id="PUIV01000025">
    <property type="protein sequence ID" value="PWB93229.1"/>
    <property type="molecule type" value="Genomic_DNA"/>
</dbReference>
<evidence type="ECO:0000313" key="10">
    <source>
        <dbReference type="Proteomes" id="UP000245137"/>
    </source>
</evidence>
<dbReference type="PANTHER" id="PTHR12763:SF28">
    <property type="entry name" value="GEO10507P1-RELATED"/>
    <property type="match status" value="1"/>
</dbReference>
<evidence type="ECO:0000256" key="7">
    <source>
        <dbReference type="SAM" id="Phobius"/>
    </source>
</evidence>
<dbReference type="CDD" id="cd06257">
    <property type="entry name" value="DnaJ"/>
    <property type="match status" value="1"/>
</dbReference>
<keyword evidence="10" id="KW-1185">Reference proteome</keyword>
<dbReference type="OrthoDB" id="9811070at2"/>
<dbReference type="SMART" id="SM00271">
    <property type="entry name" value="DnaJ"/>
    <property type="match status" value="1"/>
</dbReference>